<sequence length="154" mass="17245">MSKAKPAGKQSRGKDKGNLEEVEPVITKGTGIFMYSEDIRYDGEWMLVDNVKVKHGIGTYAEGQNIYEGSFENDLVHGKGKMTFQSGAQYEGDINKGKFEGHGTYLWPDKSCYVGEWRDNRMHGQGTFTSVDGKVWQGAFYNGTGEGMQRELKL</sequence>
<keyword evidence="4" id="KW-1185">Reference proteome</keyword>
<dbReference type="InterPro" id="IPR003409">
    <property type="entry name" value="MORN"/>
</dbReference>
<accession>A0AAW2ZNC4</accession>
<evidence type="ECO:0000313" key="3">
    <source>
        <dbReference type="EMBL" id="KAL0491351.1"/>
    </source>
</evidence>
<evidence type="ECO:0000256" key="1">
    <source>
        <dbReference type="ARBA" id="ARBA00022737"/>
    </source>
</evidence>
<dbReference type="Proteomes" id="UP001431209">
    <property type="component" value="Unassembled WGS sequence"/>
</dbReference>
<reference evidence="3 4" key="1">
    <citation type="submission" date="2024-03" db="EMBL/GenBank/DDBJ databases">
        <title>The Acrasis kona genome and developmental transcriptomes reveal deep origins of eukaryotic multicellular pathways.</title>
        <authorList>
            <person name="Sheikh S."/>
            <person name="Fu C.-J."/>
            <person name="Brown M.W."/>
            <person name="Baldauf S.L."/>
        </authorList>
    </citation>
    <scope>NUCLEOTIDE SEQUENCE [LARGE SCALE GENOMIC DNA]</scope>
    <source>
        <strain evidence="3 4">ATCC MYA-3509</strain>
    </source>
</reference>
<dbReference type="SUPFAM" id="SSF82185">
    <property type="entry name" value="Histone H3 K4-specific methyltransferase SET7/9 N-terminal domain"/>
    <property type="match status" value="1"/>
</dbReference>
<dbReference type="InterPro" id="IPR052849">
    <property type="entry name" value="MORN_repeat_protein"/>
</dbReference>
<organism evidence="3 4">
    <name type="scientific">Acrasis kona</name>
    <dbReference type="NCBI Taxonomy" id="1008807"/>
    <lineage>
        <taxon>Eukaryota</taxon>
        <taxon>Discoba</taxon>
        <taxon>Heterolobosea</taxon>
        <taxon>Tetramitia</taxon>
        <taxon>Eutetramitia</taxon>
        <taxon>Acrasidae</taxon>
        <taxon>Acrasis</taxon>
    </lineage>
</organism>
<dbReference type="AlphaFoldDB" id="A0AAW2ZNC4"/>
<dbReference type="FunFam" id="2.20.110.10:FF:000025">
    <property type="entry name" value="MORN repeat, putative"/>
    <property type="match status" value="1"/>
</dbReference>
<dbReference type="PANTHER" id="PTHR46917:SF1">
    <property type="entry name" value="MORN REPEAT-CONTAINING PROTEIN 2"/>
    <property type="match status" value="1"/>
</dbReference>
<gene>
    <name evidence="3" type="ORF">AKO1_009884</name>
</gene>
<dbReference type="SMART" id="SM00698">
    <property type="entry name" value="MORN"/>
    <property type="match status" value="3"/>
</dbReference>
<dbReference type="Gene3D" id="2.20.110.10">
    <property type="entry name" value="Histone H3 K4-specific methyltransferase SET7/9 N-terminal domain"/>
    <property type="match status" value="1"/>
</dbReference>
<proteinExistence type="predicted"/>
<feature type="region of interest" description="Disordered" evidence="2">
    <location>
        <begin position="1"/>
        <end position="21"/>
    </location>
</feature>
<name>A0AAW2ZNC4_9EUKA</name>
<protein>
    <submittedName>
        <fullName evidence="3">Radial spoke head 1</fullName>
    </submittedName>
</protein>
<keyword evidence="1" id="KW-0677">Repeat</keyword>
<evidence type="ECO:0000313" key="4">
    <source>
        <dbReference type="Proteomes" id="UP001431209"/>
    </source>
</evidence>
<dbReference type="PANTHER" id="PTHR46917">
    <property type="entry name" value="MORN REPEAT-CONTAINING PROTEIN 2"/>
    <property type="match status" value="1"/>
</dbReference>
<comment type="caution">
    <text evidence="3">The sequence shown here is derived from an EMBL/GenBank/DDBJ whole genome shotgun (WGS) entry which is preliminary data.</text>
</comment>
<evidence type="ECO:0000256" key="2">
    <source>
        <dbReference type="SAM" id="MobiDB-lite"/>
    </source>
</evidence>
<dbReference type="Pfam" id="PF02493">
    <property type="entry name" value="MORN"/>
    <property type="match status" value="3"/>
</dbReference>
<dbReference type="EMBL" id="JAOPGA020001789">
    <property type="protein sequence ID" value="KAL0491351.1"/>
    <property type="molecule type" value="Genomic_DNA"/>
</dbReference>